<gene>
    <name evidence="2" type="ORF">CQR47_0743</name>
</gene>
<evidence type="ECO:0000313" key="2">
    <source>
        <dbReference type="EMBL" id="PKU92893.1"/>
    </source>
</evidence>
<evidence type="ECO:0000256" key="1">
    <source>
        <dbReference type="SAM" id="MobiDB-lite"/>
    </source>
</evidence>
<feature type="region of interest" description="Disordered" evidence="1">
    <location>
        <begin position="1"/>
        <end position="23"/>
    </location>
</feature>
<accession>A0A2N3QMK4</accession>
<proteinExistence type="predicted"/>
<sequence length="386" mass="42589">MTDYSTFATSSDARYRDSSQDSQEEVLEAEIVDTVDDDSLVETNPVAVLAETFEGQARPTPPLPAGDTAFTESEAKRLTEEIKVKMLHALEAQYDLVQTAQRAFDGHIWVALGYEAGMKGWVAYCGDNFTDAKIRLTGQQRTDLIMGFDPNKISNNGIAALLGVHHSTVDRAMSKRGAIEGKKRGADGKLYSNVAKSLTREERQAEIVRLHGEGLKQEDIAAQVGVTQSTVSEALRRSREEREGAVAAEPVPPAPVVAGELGEGEVLQPDDSAADMDMRAWIEDICVAFDRVGAGLDTIIDDMYSDEWQPGSTQVDEVMTRSQARLFEILEKFYQLLRRIGMDAYGLWPTDNVSDGAHDPFMVWADFVHRTLGLLTRIDNGEEENL</sequence>
<dbReference type="Gene3D" id="1.10.10.60">
    <property type="entry name" value="Homeodomain-like"/>
    <property type="match status" value="1"/>
</dbReference>
<dbReference type="Pfam" id="PF13384">
    <property type="entry name" value="HTH_23"/>
    <property type="match status" value="1"/>
</dbReference>
<organism evidence="2 3">
    <name type="scientific">Bifidobacterium thermophilum</name>
    <dbReference type="NCBI Taxonomy" id="33905"/>
    <lineage>
        <taxon>Bacteria</taxon>
        <taxon>Bacillati</taxon>
        <taxon>Actinomycetota</taxon>
        <taxon>Actinomycetes</taxon>
        <taxon>Bifidobacteriales</taxon>
        <taxon>Bifidobacteriaceae</taxon>
        <taxon>Bifidobacterium</taxon>
    </lineage>
</organism>
<comment type="caution">
    <text evidence="2">The sequence shown here is derived from an EMBL/GenBank/DDBJ whole genome shotgun (WGS) entry which is preliminary data.</text>
</comment>
<name>A0A2N3QMK4_9BIFI</name>
<dbReference type="RefSeq" id="WP_101455013.1">
    <property type="nucleotide sequence ID" value="NZ_PCGY01000011.1"/>
</dbReference>
<feature type="compositionally biased region" description="Polar residues" evidence="1">
    <location>
        <begin position="1"/>
        <end position="12"/>
    </location>
</feature>
<dbReference type="EMBL" id="PCGY01000011">
    <property type="protein sequence ID" value="PKU92893.1"/>
    <property type="molecule type" value="Genomic_DNA"/>
</dbReference>
<dbReference type="AlphaFoldDB" id="A0A2N3QMK4"/>
<reference evidence="2 3" key="1">
    <citation type="submission" date="2017-10" db="EMBL/GenBank/DDBJ databases">
        <title>Bifidobacterium genomics.</title>
        <authorList>
            <person name="Lugli G.A."/>
            <person name="Milani C."/>
            <person name="Mancabelli L."/>
        </authorList>
    </citation>
    <scope>NUCLEOTIDE SEQUENCE [LARGE SCALE GENOMIC DNA]</scope>
    <source>
        <strain evidence="2 3">1542B</strain>
    </source>
</reference>
<protein>
    <submittedName>
        <fullName evidence="2">Transposase</fullName>
    </submittedName>
</protein>
<dbReference type="Proteomes" id="UP000233727">
    <property type="component" value="Unassembled WGS sequence"/>
</dbReference>
<evidence type="ECO:0000313" key="3">
    <source>
        <dbReference type="Proteomes" id="UP000233727"/>
    </source>
</evidence>